<dbReference type="SUPFAM" id="SSF46689">
    <property type="entry name" value="Homeodomain-like"/>
    <property type="match status" value="1"/>
</dbReference>
<dbReference type="InterPro" id="IPR001647">
    <property type="entry name" value="HTH_TetR"/>
</dbReference>
<keyword evidence="5" id="KW-1185">Reference proteome</keyword>
<dbReference type="InterPro" id="IPR050109">
    <property type="entry name" value="HTH-type_TetR-like_transc_reg"/>
</dbReference>
<dbReference type="Pfam" id="PF00440">
    <property type="entry name" value="TetR_N"/>
    <property type="match status" value="1"/>
</dbReference>
<name>A0ABY2J1Y2_9MICO</name>
<dbReference type="Gene3D" id="1.10.357.10">
    <property type="entry name" value="Tetracycline Repressor, domain 2"/>
    <property type="match status" value="1"/>
</dbReference>
<reference evidence="4 5" key="1">
    <citation type="submission" date="2019-03" db="EMBL/GenBank/DDBJ databases">
        <title>Genomics of glacier-inhabiting Cryobacterium strains.</title>
        <authorList>
            <person name="Liu Q."/>
            <person name="Xin Y.-H."/>
        </authorList>
    </citation>
    <scope>NUCLEOTIDE SEQUENCE [LARGE SCALE GENOMIC DNA]</scope>
    <source>
        <strain evidence="4 5">TMT1-23-1</strain>
    </source>
</reference>
<dbReference type="EMBL" id="SOGQ01000059">
    <property type="protein sequence ID" value="TFC97704.1"/>
    <property type="molecule type" value="Genomic_DNA"/>
</dbReference>
<proteinExistence type="predicted"/>
<keyword evidence="1 2" id="KW-0238">DNA-binding</keyword>
<sequence>MTIRRAMHGHSRSQECRAPSRPLLLACLSLVAERCALLSIRLRTVCGSLPPGCDRQRLSSTAWAEAAYSALAEGGLGAVAVEPLAVRIGATKGSFYSHFASRDELITAVVALWEKRTTDAVIVWLDSDTDPESRLRRLFSAVSEAAGRDPIEIHLRAASEHPLVEPVLRRVVQRRIAYTQIPTKPSRFMVVATVLREMISPSARRSARILGASSLYSGVKSRRDLAIVNILSCEVSTRWGQGQCDVEVWTR</sequence>
<evidence type="ECO:0000259" key="3">
    <source>
        <dbReference type="PROSITE" id="PS50977"/>
    </source>
</evidence>
<protein>
    <submittedName>
        <fullName evidence="4">TetR/AcrR family transcriptional regulator</fullName>
    </submittedName>
</protein>
<dbReference type="PANTHER" id="PTHR30055">
    <property type="entry name" value="HTH-TYPE TRANSCRIPTIONAL REGULATOR RUTR"/>
    <property type="match status" value="1"/>
</dbReference>
<dbReference type="InterPro" id="IPR009057">
    <property type="entry name" value="Homeodomain-like_sf"/>
</dbReference>
<accession>A0ABY2J1Y2</accession>
<organism evidence="4 5">
    <name type="scientific">Cryobacterium sinapicolor</name>
    <dbReference type="NCBI Taxonomy" id="1259236"/>
    <lineage>
        <taxon>Bacteria</taxon>
        <taxon>Bacillati</taxon>
        <taxon>Actinomycetota</taxon>
        <taxon>Actinomycetes</taxon>
        <taxon>Micrococcales</taxon>
        <taxon>Microbacteriaceae</taxon>
        <taxon>Cryobacterium</taxon>
    </lineage>
</organism>
<evidence type="ECO:0000256" key="2">
    <source>
        <dbReference type="PROSITE-ProRule" id="PRU00335"/>
    </source>
</evidence>
<dbReference type="Proteomes" id="UP000297853">
    <property type="component" value="Unassembled WGS sequence"/>
</dbReference>
<evidence type="ECO:0000313" key="5">
    <source>
        <dbReference type="Proteomes" id="UP000297853"/>
    </source>
</evidence>
<feature type="DNA-binding region" description="H-T-H motif" evidence="2">
    <location>
        <begin position="80"/>
        <end position="99"/>
    </location>
</feature>
<evidence type="ECO:0000256" key="1">
    <source>
        <dbReference type="ARBA" id="ARBA00023125"/>
    </source>
</evidence>
<feature type="domain" description="HTH tetR-type" evidence="3">
    <location>
        <begin position="57"/>
        <end position="117"/>
    </location>
</feature>
<gene>
    <name evidence="4" type="ORF">E3T28_11820</name>
</gene>
<comment type="caution">
    <text evidence="4">The sequence shown here is derived from an EMBL/GenBank/DDBJ whole genome shotgun (WGS) entry which is preliminary data.</text>
</comment>
<dbReference type="PANTHER" id="PTHR30055:SF237">
    <property type="entry name" value="TRANSCRIPTIONAL REPRESSOR MCE3R"/>
    <property type="match status" value="1"/>
</dbReference>
<evidence type="ECO:0000313" key="4">
    <source>
        <dbReference type="EMBL" id="TFC97704.1"/>
    </source>
</evidence>
<dbReference type="PROSITE" id="PS50977">
    <property type="entry name" value="HTH_TETR_2"/>
    <property type="match status" value="1"/>
</dbReference>